<evidence type="ECO:0000256" key="6">
    <source>
        <dbReference type="ARBA" id="ARBA00022723"/>
    </source>
</evidence>
<keyword evidence="11 13" id="KW-0051">Antiviral defense</keyword>
<evidence type="ECO:0000256" key="7">
    <source>
        <dbReference type="ARBA" id="ARBA00022801"/>
    </source>
</evidence>
<dbReference type="InterPro" id="IPR013343">
    <property type="entry name" value="CRISPR-assoc_prot_Cas4"/>
</dbReference>
<evidence type="ECO:0000256" key="13">
    <source>
        <dbReference type="RuleBase" id="RU365022"/>
    </source>
</evidence>
<evidence type="ECO:0000256" key="8">
    <source>
        <dbReference type="ARBA" id="ARBA00022839"/>
    </source>
</evidence>
<dbReference type="GO" id="GO:0046872">
    <property type="term" value="F:metal ion binding"/>
    <property type="evidence" value="ECO:0007669"/>
    <property type="project" value="UniProtKB-KW"/>
</dbReference>
<evidence type="ECO:0000256" key="10">
    <source>
        <dbReference type="ARBA" id="ARBA00023014"/>
    </source>
</evidence>
<comment type="function">
    <text evidence="13">CRISPR (clustered regularly interspaced short palindromic repeat) is an adaptive immune system that provides protection against mobile genetic elements (viruses, transposable elements and conjugative plasmids). CRISPR clusters contain sequences complementary to antecedent mobile elements and target invading nucleic acids. CRISPR clusters are transcribed and processed into CRISPR RNA (crRNA).</text>
</comment>
<dbReference type="KEGG" id="mff:MFFC18_51550"/>
<dbReference type="Pfam" id="PF01930">
    <property type="entry name" value="Cas_Cas4"/>
    <property type="match status" value="1"/>
</dbReference>
<evidence type="ECO:0000256" key="1">
    <source>
        <dbReference type="ARBA" id="ARBA00001966"/>
    </source>
</evidence>
<keyword evidence="12 13" id="KW-0464">Manganese</keyword>
<protein>
    <recommendedName>
        <fullName evidence="4 13">CRISPR-associated exonuclease Cas4</fullName>
        <ecNumber evidence="3 13">3.1.12.1</ecNumber>
    </recommendedName>
</protein>
<dbReference type="RefSeq" id="WP_075085812.1">
    <property type="nucleotide sequence ID" value="NZ_CP042912.1"/>
</dbReference>
<dbReference type="EMBL" id="CP042912">
    <property type="protein sequence ID" value="QEG25231.1"/>
    <property type="molecule type" value="Genomic_DNA"/>
</dbReference>
<dbReference type="NCBIfam" id="TIGR00372">
    <property type="entry name" value="cas4"/>
    <property type="match status" value="1"/>
</dbReference>
<evidence type="ECO:0000256" key="9">
    <source>
        <dbReference type="ARBA" id="ARBA00023004"/>
    </source>
</evidence>
<dbReference type="InterPro" id="IPR051827">
    <property type="entry name" value="Cas4_exonuclease"/>
</dbReference>
<dbReference type="PANTHER" id="PTHR36531">
    <property type="entry name" value="CRISPR-ASSOCIATED EXONUCLEASE CAS4"/>
    <property type="match status" value="1"/>
</dbReference>
<keyword evidence="9 13" id="KW-0408">Iron</keyword>
<dbReference type="Proteomes" id="UP000322214">
    <property type="component" value="Chromosome"/>
</dbReference>
<comment type="cofactor">
    <cofactor evidence="13">
        <name>iron-sulfur cluster</name>
        <dbReference type="ChEBI" id="CHEBI:30408"/>
    </cofactor>
</comment>
<keyword evidence="8 13" id="KW-0269">Exonuclease</keyword>
<proteinExistence type="inferred from homology"/>
<dbReference type="AlphaFoldDB" id="A0A5B9PRU0"/>
<keyword evidence="15" id="KW-0255">Endonuclease</keyword>
<evidence type="ECO:0000256" key="5">
    <source>
        <dbReference type="ARBA" id="ARBA00022722"/>
    </source>
</evidence>
<evidence type="ECO:0000256" key="4">
    <source>
        <dbReference type="ARBA" id="ARBA00020049"/>
    </source>
</evidence>
<comment type="cofactor">
    <cofactor evidence="1">
        <name>[4Fe-4S] cluster</name>
        <dbReference type="ChEBI" id="CHEBI:49883"/>
    </cofactor>
</comment>
<dbReference type="STRING" id="980251.GCA_001642875_03807"/>
<evidence type="ECO:0000256" key="12">
    <source>
        <dbReference type="ARBA" id="ARBA00023211"/>
    </source>
</evidence>
<dbReference type="GO" id="GO:0051536">
    <property type="term" value="F:iron-sulfur cluster binding"/>
    <property type="evidence" value="ECO:0007669"/>
    <property type="project" value="UniProtKB-KW"/>
</dbReference>
<gene>
    <name evidence="15" type="primary">cas4-cas1_2</name>
    <name evidence="15" type="ORF">MFFC18_51550</name>
</gene>
<evidence type="ECO:0000313" key="16">
    <source>
        <dbReference type="Proteomes" id="UP000322214"/>
    </source>
</evidence>
<reference evidence="15 16" key="1">
    <citation type="submission" date="2019-08" db="EMBL/GenBank/DDBJ databases">
        <title>Deep-cultivation of Planctomycetes and their phenomic and genomic characterization uncovers novel biology.</title>
        <authorList>
            <person name="Wiegand S."/>
            <person name="Jogler M."/>
            <person name="Boedeker C."/>
            <person name="Pinto D."/>
            <person name="Vollmers J."/>
            <person name="Rivas-Marin E."/>
            <person name="Kohn T."/>
            <person name="Peeters S.H."/>
            <person name="Heuer A."/>
            <person name="Rast P."/>
            <person name="Oberbeckmann S."/>
            <person name="Bunk B."/>
            <person name="Jeske O."/>
            <person name="Meyerdierks A."/>
            <person name="Storesund J.E."/>
            <person name="Kallscheuer N."/>
            <person name="Luecker S."/>
            <person name="Lage O.M."/>
            <person name="Pohl T."/>
            <person name="Merkel B.J."/>
            <person name="Hornburger P."/>
            <person name="Mueller R.-W."/>
            <person name="Bruemmer F."/>
            <person name="Labrenz M."/>
            <person name="Spormann A.M."/>
            <person name="Op den Camp H."/>
            <person name="Overmann J."/>
            <person name="Amann R."/>
            <person name="Jetten M.S.M."/>
            <person name="Mascher T."/>
            <person name="Medema M.H."/>
            <person name="Devos D.P."/>
            <person name="Kaster A.-K."/>
            <person name="Ovreas L."/>
            <person name="Rohde M."/>
            <person name="Galperin M.Y."/>
            <person name="Jogler C."/>
        </authorList>
    </citation>
    <scope>NUCLEOTIDE SEQUENCE [LARGE SCALE GENOMIC DNA]</scope>
    <source>
        <strain evidence="15 16">FC18</strain>
    </source>
</reference>
<evidence type="ECO:0000256" key="2">
    <source>
        <dbReference type="ARBA" id="ARBA00009189"/>
    </source>
</evidence>
<dbReference type="InterPro" id="IPR022765">
    <property type="entry name" value="Dna2/Cas4_DUF83"/>
</dbReference>
<evidence type="ECO:0000256" key="11">
    <source>
        <dbReference type="ARBA" id="ARBA00023118"/>
    </source>
</evidence>
<accession>A0A5B9PRU0</accession>
<dbReference type="GO" id="GO:0004527">
    <property type="term" value="F:exonuclease activity"/>
    <property type="evidence" value="ECO:0007669"/>
    <property type="project" value="UniProtKB-KW"/>
</dbReference>
<evidence type="ECO:0000256" key="3">
    <source>
        <dbReference type="ARBA" id="ARBA00012768"/>
    </source>
</evidence>
<evidence type="ECO:0000259" key="14">
    <source>
        <dbReference type="Pfam" id="PF01930"/>
    </source>
</evidence>
<keyword evidence="5 13" id="KW-0540">Nuclease</keyword>
<sequence>MFTDNQLLPISALQHLIFCERQCALIHVEQLWAENVLTVEGRHLHDKAHDGPSETARDIRIARGLWLKSNRLGLIGQADVVEFHRGGVVRPIEYKRGKPKKDASDRIQLCAQTLCLEEMLETDIDEGFLFYGTRKRRTKVEFDASIRDLTMRKIERLRQMIEDRETPTARRMPKCEKCSLVELCLPDSQRFRNGVAAWNDRQFHCDDDVDDVPETDPFDIGLDLLEPR</sequence>
<keyword evidence="10 13" id="KW-0411">Iron-sulfur</keyword>
<organism evidence="15 16">
    <name type="scientific">Mariniblastus fucicola</name>
    <dbReference type="NCBI Taxonomy" id="980251"/>
    <lineage>
        <taxon>Bacteria</taxon>
        <taxon>Pseudomonadati</taxon>
        <taxon>Planctomycetota</taxon>
        <taxon>Planctomycetia</taxon>
        <taxon>Pirellulales</taxon>
        <taxon>Pirellulaceae</taxon>
        <taxon>Mariniblastus</taxon>
    </lineage>
</organism>
<comment type="similarity">
    <text evidence="2 13">Belongs to the CRISPR-associated exonuclease Cas4 family.</text>
</comment>
<keyword evidence="16" id="KW-1185">Reference proteome</keyword>
<dbReference type="GO" id="GO:0004519">
    <property type="term" value="F:endonuclease activity"/>
    <property type="evidence" value="ECO:0007669"/>
    <property type="project" value="UniProtKB-KW"/>
</dbReference>
<keyword evidence="7 13" id="KW-0378">Hydrolase</keyword>
<dbReference type="InterPro" id="IPR011604">
    <property type="entry name" value="PDDEXK-like_dom_sf"/>
</dbReference>
<dbReference type="Gene3D" id="3.90.320.10">
    <property type="match status" value="1"/>
</dbReference>
<comment type="cofactor">
    <cofactor evidence="13">
        <name>Mg(2+)</name>
        <dbReference type="ChEBI" id="CHEBI:18420"/>
    </cofactor>
    <cofactor evidence="13">
        <name>Mn(2+)</name>
        <dbReference type="ChEBI" id="CHEBI:29035"/>
    </cofactor>
    <text evidence="13">Mg(2+) or Mn(2+) required for ssDNA cleavage activity.</text>
</comment>
<keyword evidence="6 13" id="KW-0479">Metal-binding</keyword>
<name>A0A5B9PRU0_9BACT</name>
<dbReference type="GO" id="GO:0051607">
    <property type="term" value="P:defense response to virus"/>
    <property type="evidence" value="ECO:0007669"/>
    <property type="project" value="UniProtKB-KW"/>
</dbReference>
<dbReference type="EC" id="3.1.12.1" evidence="3 13"/>
<feature type="domain" description="DUF83" evidence="14">
    <location>
        <begin position="11"/>
        <end position="185"/>
    </location>
</feature>
<evidence type="ECO:0000313" key="15">
    <source>
        <dbReference type="EMBL" id="QEG25231.1"/>
    </source>
</evidence>
<dbReference type="PANTHER" id="PTHR36531:SF6">
    <property type="entry name" value="DNA REPLICATION ATP-DEPENDENT HELICASE_NUCLEASE DNA2"/>
    <property type="match status" value="1"/>
</dbReference>